<protein>
    <recommendedName>
        <fullName evidence="1">Phospholipase D-like domain-containing protein</fullName>
    </recommendedName>
</protein>
<dbReference type="InterPro" id="IPR025202">
    <property type="entry name" value="PLD-like_dom"/>
</dbReference>
<dbReference type="EMBL" id="LGUE01000006">
    <property type="protein sequence ID" value="KON83376.1"/>
    <property type="molecule type" value="Genomic_DNA"/>
</dbReference>
<dbReference type="Proteomes" id="UP000037405">
    <property type="component" value="Unassembled WGS sequence"/>
</dbReference>
<evidence type="ECO:0000259" key="1">
    <source>
        <dbReference type="Pfam" id="PF13091"/>
    </source>
</evidence>
<dbReference type="Pfam" id="PF13091">
    <property type="entry name" value="PLDc_2"/>
    <property type="match status" value="1"/>
</dbReference>
<evidence type="ECO:0000313" key="2">
    <source>
        <dbReference type="EMBL" id="KON83376.1"/>
    </source>
</evidence>
<dbReference type="RefSeq" id="WP_053429430.1">
    <property type="nucleotide sequence ID" value="NZ_LGUE01000006.1"/>
</dbReference>
<dbReference type="PATRIC" id="fig|189381.12.peg.3912"/>
<dbReference type="OrthoDB" id="9985103at2"/>
<organism evidence="2 3">
    <name type="scientific">Rossellomorea marisflavi</name>
    <dbReference type="NCBI Taxonomy" id="189381"/>
    <lineage>
        <taxon>Bacteria</taxon>
        <taxon>Bacillati</taxon>
        <taxon>Bacillota</taxon>
        <taxon>Bacilli</taxon>
        <taxon>Bacillales</taxon>
        <taxon>Bacillaceae</taxon>
        <taxon>Rossellomorea</taxon>
    </lineage>
</organism>
<proteinExistence type="predicted"/>
<gene>
    <name evidence="2" type="ORF">AF331_17940</name>
</gene>
<dbReference type="SUPFAM" id="SSF56024">
    <property type="entry name" value="Phospholipase D/nuclease"/>
    <property type="match status" value="1"/>
</dbReference>
<accession>A0A0M0G1M4</accession>
<reference evidence="3" key="1">
    <citation type="submission" date="2015-07" db="EMBL/GenBank/DDBJ databases">
        <title>Fjat-14235 jcm11544.</title>
        <authorList>
            <person name="Liu B."/>
            <person name="Wang J."/>
            <person name="Zhu Y."/>
            <person name="Liu G."/>
            <person name="Chen Q."/>
            <person name="Chen Z."/>
            <person name="Lan J."/>
            <person name="Che J."/>
            <person name="Ge C."/>
            <person name="Shi H."/>
            <person name="Pan Z."/>
            <person name="Liu X."/>
        </authorList>
    </citation>
    <scope>NUCLEOTIDE SEQUENCE [LARGE SCALE GENOMIC DNA]</scope>
    <source>
        <strain evidence="3">JCM 11544</strain>
    </source>
</reference>
<comment type="caution">
    <text evidence="2">The sequence shown here is derived from an EMBL/GenBank/DDBJ whole genome shotgun (WGS) entry which is preliminary data.</text>
</comment>
<sequence>MISKENHQPVPFQHGEVVLSSGIENFKQVFDDLKNGDHLYITSFSYSVDKELNQLLVEKIDYINDIRVIFNVFNYDQKERARINHLIKKTLEINPYIQFFYSNTNHSKIISNGRRIYIGSANATGNTRNNFESGVIIKEIEPIRQIEKSVFKYAHLGTVPYFTDPIGPVIATFLLIYQEAEKEISSVRDIYRWASEGKSITEEDLPKDTYDVSDYVGRFNNFFKTINDQLKEFVERRCLFDDDSKMILNYLLDEIENKIDRLANISYQMGSETNSFFDFIEDYRNAREEVKSFFWRTSILLEGKNYLLQEELLFDKFQTILDCLYYLRVQWINTFFATEFIEFQSEFSIFSWLEAPELSRKYIERFISL</sequence>
<dbReference type="AlphaFoldDB" id="A0A0M0G1M4"/>
<dbReference type="Gene3D" id="3.30.870.10">
    <property type="entry name" value="Endonuclease Chain A"/>
    <property type="match status" value="1"/>
</dbReference>
<keyword evidence="3" id="KW-1185">Reference proteome</keyword>
<evidence type="ECO:0000313" key="3">
    <source>
        <dbReference type="Proteomes" id="UP000037405"/>
    </source>
</evidence>
<feature type="domain" description="Phospholipase D-like" evidence="1">
    <location>
        <begin position="37"/>
        <end position="148"/>
    </location>
</feature>
<name>A0A0M0G1M4_9BACI</name>